<feature type="non-terminal residue" evidence="2">
    <location>
        <position position="1"/>
    </location>
</feature>
<dbReference type="EMBL" id="RQTC01000823">
    <property type="protein sequence ID" value="RZH87255.1"/>
    <property type="molecule type" value="Genomic_DNA"/>
</dbReference>
<name>A0AB74E4D4_STAAU</name>
<dbReference type="AlphaFoldDB" id="A0AB74E4D4"/>
<comment type="caution">
    <text evidence="2">The sequence shown here is derived from an EMBL/GenBank/DDBJ whole genome shotgun (WGS) entry which is preliminary data.</text>
</comment>
<sequence>WLRAAAEDTTGTVVAAGSGLALVVAALWLQHCCKSPQGPTEHADGAES</sequence>
<keyword evidence="1" id="KW-0472">Membrane</keyword>
<protein>
    <submittedName>
        <fullName evidence="2">DUF3180 family protein</fullName>
    </submittedName>
</protein>
<feature type="transmembrane region" description="Helical" evidence="1">
    <location>
        <begin position="12"/>
        <end position="29"/>
    </location>
</feature>
<proteinExistence type="predicted"/>
<dbReference type="InterPro" id="IPR021517">
    <property type="entry name" value="DUF3180"/>
</dbReference>
<evidence type="ECO:0000313" key="3">
    <source>
        <dbReference type="Proteomes" id="UP000293434"/>
    </source>
</evidence>
<evidence type="ECO:0000256" key="1">
    <source>
        <dbReference type="SAM" id="Phobius"/>
    </source>
</evidence>
<reference evidence="2 3" key="1">
    <citation type="submission" date="2018-11" db="EMBL/GenBank/DDBJ databases">
        <title>Genomic profiling of Staphylococcus species from a Poultry farm system in KwaZulu-Natal, South Africa.</title>
        <authorList>
            <person name="Amoako D.G."/>
            <person name="Somboro A.M."/>
            <person name="Abia A.L.K."/>
            <person name="Bester L.A."/>
            <person name="Essack S.Y."/>
        </authorList>
    </citation>
    <scope>NUCLEOTIDE SEQUENCE [LARGE SCALE GENOMIC DNA]</scope>
    <source>
        <strain evidence="2 3">SA9</strain>
    </source>
</reference>
<keyword evidence="1" id="KW-0812">Transmembrane</keyword>
<dbReference type="Pfam" id="PF11377">
    <property type="entry name" value="DUF3180"/>
    <property type="match status" value="1"/>
</dbReference>
<organism evidence="2 3">
    <name type="scientific">Staphylococcus aureus</name>
    <dbReference type="NCBI Taxonomy" id="1280"/>
    <lineage>
        <taxon>Bacteria</taxon>
        <taxon>Bacillati</taxon>
        <taxon>Bacillota</taxon>
        <taxon>Bacilli</taxon>
        <taxon>Bacillales</taxon>
        <taxon>Staphylococcaceae</taxon>
        <taxon>Staphylococcus</taxon>
    </lineage>
</organism>
<keyword evidence="1" id="KW-1133">Transmembrane helix</keyword>
<gene>
    <name evidence="2" type="ORF">EIG94_17605</name>
</gene>
<evidence type="ECO:0000313" key="2">
    <source>
        <dbReference type="EMBL" id="RZH87255.1"/>
    </source>
</evidence>
<dbReference type="Proteomes" id="UP000293434">
    <property type="component" value="Unassembled WGS sequence"/>
</dbReference>
<accession>A0AB74E4D4</accession>